<dbReference type="Gene3D" id="3.30.420.40">
    <property type="match status" value="2"/>
</dbReference>
<dbReference type="InterPro" id="IPR036388">
    <property type="entry name" value="WH-like_DNA-bd_sf"/>
</dbReference>
<keyword evidence="3" id="KW-1185">Reference proteome</keyword>
<protein>
    <submittedName>
        <fullName evidence="2">ROK family transcriptional regulator</fullName>
    </submittedName>
</protein>
<organism evidence="2 3">
    <name type="scientific">Bradyrhizobium aeschynomenes</name>
    <dbReference type="NCBI Taxonomy" id="2734909"/>
    <lineage>
        <taxon>Bacteria</taxon>
        <taxon>Pseudomonadati</taxon>
        <taxon>Pseudomonadota</taxon>
        <taxon>Alphaproteobacteria</taxon>
        <taxon>Hyphomicrobiales</taxon>
        <taxon>Nitrobacteraceae</taxon>
        <taxon>Bradyrhizobium</taxon>
    </lineage>
</organism>
<dbReference type="InterPro" id="IPR000600">
    <property type="entry name" value="ROK"/>
</dbReference>
<evidence type="ECO:0000313" key="3">
    <source>
        <dbReference type="Proteomes" id="UP000886476"/>
    </source>
</evidence>
<comment type="similarity">
    <text evidence="1">Belongs to the ROK (NagC/XylR) family.</text>
</comment>
<reference evidence="2" key="1">
    <citation type="submission" date="2020-05" db="EMBL/GenBank/DDBJ databases">
        <title>Nod-independent and nitrogen-fixing Bradyrhizobium aeschynomene sp. nov. isolated from nodules of Aeschynomene indica.</title>
        <authorList>
            <person name="Zhang Z."/>
        </authorList>
    </citation>
    <scope>NUCLEOTIDE SEQUENCE</scope>
    <source>
        <strain evidence="2">83012</strain>
    </source>
</reference>
<gene>
    <name evidence="2" type="ORF">HL667_07210</name>
</gene>
<dbReference type="PANTHER" id="PTHR18964">
    <property type="entry name" value="ROK (REPRESSOR, ORF, KINASE) FAMILY"/>
    <property type="match status" value="1"/>
</dbReference>
<dbReference type="RefSeq" id="WP_172109893.1">
    <property type="nucleotide sequence ID" value="NZ_JABFDN010000002.1"/>
</dbReference>
<dbReference type="PANTHER" id="PTHR18964:SF149">
    <property type="entry name" value="BIFUNCTIONAL UDP-N-ACETYLGLUCOSAMINE 2-EPIMERASE_N-ACETYLMANNOSAMINE KINASE"/>
    <property type="match status" value="1"/>
</dbReference>
<dbReference type="InterPro" id="IPR043129">
    <property type="entry name" value="ATPase_NBD"/>
</dbReference>
<evidence type="ECO:0000256" key="1">
    <source>
        <dbReference type="ARBA" id="ARBA00006479"/>
    </source>
</evidence>
<dbReference type="Proteomes" id="UP000886476">
    <property type="component" value="Unassembled WGS sequence"/>
</dbReference>
<evidence type="ECO:0000313" key="2">
    <source>
        <dbReference type="EMBL" id="NPU64775.1"/>
    </source>
</evidence>
<dbReference type="EMBL" id="JABFDN010000002">
    <property type="protein sequence ID" value="NPU64775.1"/>
    <property type="molecule type" value="Genomic_DNA"/>
</dbReference>
<dbReference type="SUPFAM" id="SSF53067">
    <property type="entry name" value="Actin-like ATPase domain"/>
    <property type="match status" value="1"/>
</dbReference>
<sequence length="389" mass="41377">MRLIRSRRDTRSAVLGYLWCSGGSFRPDLAQGVALTEASISRIIGDLKAEGVIEETRRTAPYRGGPSQFVTLSNQIRVAAIEISNNSLYSAVGTLAGETLYSERYDLPDGLGAADVAATMTRAVCDLAGWAKQRGIALEQLAVSIPGYDPDLRTSPIVAVNVARLDDLLQRELPETPARLTNSMVARAVGHRLEMGTGVLGGSYFFVFVGHGVGAAIVDELAESGDVETCEIGHVVIDPGGAVCRCGHAGCLETYVSTVALANILAVQESELINRGDRWPHDYRISAPARAEIRARLGRLGLAIGNALNLNRQRNVVIAGWPGSLPAEDRANVLEAIGQSRLGGLQGIALTFSPASLGREPVSGLALAAFSFIRRSGERRAQGRHLISS</sequence>
<comment type="caution">
    <text evidence="2">The sequence shown here is derived from an EMBL/GenBank/DDBJ whole genome shotgun (WGS) entry which is preliminary data.</text>
</comment>
<dbReference type="InterPro" id="IPR036390">
    <property type="entry name" value="WH_DNA-bd_sf"/>
</dbReference>
<proteinExistence type="inferred from homology"/>
<dbReference type="SUPFAM" id="SSF46785">
    <property type="entry name" value="Winged helix' DNA-binding domain"/>
    <property type="match status" value="1"/>
</dbReference>
<name>A0ABX2CBC0_9BRAD</name>
<accession>A0ABX2CBC0</accession>
<dbReference type="Pfam" id="PF00480">
    <property type="entry name" value="ROK"/>
    <property type="match status" value="1"/>
</dbReference>
<dbReference type="Gene3D" id="1.10.10.10">
    <property type="entry name" value="Winged helix-like DNA-binding domain superfamily/Winged helix DNA-binding domain"/>
    <property type="match status" value="1"/>
</dbReference>